<keyword evidence="5" id="KW-0325">Glycoprotein</keyword>
<sequence>MLSIVLVAGLASLASAHGTVSGIVADGVYFTGYNPSFQYQSPAPITVGWKIPKDLDNGFVAPAAYGTGDIICHVDAGNAQTAAPITAGRKVNLQWTPWPDSHKGAVIDYLANCNGPCETVDKSTLKWFKISEAGLINKSVTNGFWATDQLIANNMTWTVTIPSSIATGNYVLRHEIISLHSAGNAGGAQNYPQCLNLAVRSFGSDKPAGIPATSFYTANDPGIKFDLYSTLTTYTIPGPTKYTGAVTVSQTMPPKPTASSTGVYTVF</sequence>
<dbReference type="Proteomes" id="UP000701801">
    <property type="component" value="Unassembled WGS sequence"/>
</dbReference>
<dbReference type="Gene3D" id="2.70.50.70">
    <property type="match status" value="1"/>
</dbReference>
<protein>
    <recommendedName>
        <fullName evidence="7">Auxiliary Activity family 9 catalytic domain-containing protein</fullName>
    </recommendedName>
</protein>
<dbReference type="CDD" id="cd21175">
    <property type="entry name" value="LPMO_AA9"/>
    <property type="match status" value="1"/>
</dbReference>
<dbReference type="Pfam" id="PF03443">
    <property type="entry name" value="AA9"/>
    <property type="match status" value="1"/>
</dbReference>
<dbReference type="PANTHER" id="PTHR33353:SF34">
    <property type="entry name" value="ENDO-BETA-1,4-GLUCANASE D"/>
    <property type="match status" value="1"/>
</dbReference>
<dbReference type="InterPro" id="IPR005103">
    <property type="entry name" value="AA9_LPMO"/>
</dbReference>
<dbReference type="InterPro" id="IPR049892">
    <property type="entry name" value="AA9"/>
</dbReference>
<name>A0A9N9Q0X4_9HELO</name>
<accession>A0A9N9Q0X4</accession>
<evidence type="ECO:0000256" key="2">
    <source>
        <dbReference type="ARBA" id="ARBA00004613"/>
    </source>
</evidence>
<dbReference type="AlphaFoldDB" id="A0A9N9Q0X4"/>
<keyword evidence="9" id="KW-1185">Reference proteome</keyword>
<dbReference type="GO" id="GO:0005576">
    <property type="term" value="C:extracellular region"/>
    <property type="evidence" value="ECO:0007669"/>
    <property type="project" value="UniProtKB-SubCell"/>
</dbReference>
<reference evidence="8" key="1">
    <citation type="submission" date="2021-07" db="EMBL/GenBank/DDBJ databases">
        <authorList>
            <person name="Durling M."/>
        </authorList>
    </citation>
    <scope>NUCLEOTIDE SEQUENCE</scope>
</reference>
<dbReference type="PANTHER" id="PTHR33353">
    <property type="entry name" value="PUTATIVE (AFU_ORTHOLOGUE AFUA_1G12560)-RELATED"/>
    <property type="match status" value="1"/>
</dbReference>
<organism evidence="8 9">
    <name type="scientific">Hymenoscyphus albidus</name>
    <dbReference type="NCBI Taxonomy" id="595503"/>
    <lineage>
        <taxon>Eukaryota</taxon>
        <taxon>Fungi</taxon>
        <taxon>Dikarya</taxon>
        <taxon>Ascomycota</taxon>
        <taxon>Pezizomycotina</taxon>
        <taxon>Leotiomycetes</taxon>
        <taxon>Helotiales</taxon>
        <taxon>Helotiaceae</taxon>
        <taxon>Hymenoscyphus</taxon>
    </lineage>
</organism>
<evidence type="ECO:0000259" key="7">
    <source>
        <dbReference type="Pfam" id="PF03443"/>
    </source>
</evidence>
<gene>
    <name evidence="8" type="ORF">HYALB_00013963</name>
</gene>
<evidence type="ECO:0000256" key="5">
    <source>
        <dbReference type="ARBA" id="ARBA00023180"/>
    </source>
</evidence>
<evidence type="ECO:0000256" key="1">
    <source>
        <dbReference type="ARBA" id="ARBA00001973"/>
    </source>
</evidence>
<comment type="subcellular location">
    <subcellularLocation>
        <location evidence="2">Secreted</location>
    </subcellularLocation>
</comment>
<evidence type="ECO:0000313" key="9">
    <source>
        <dbReference type="Proteomes" id="UP000701801"/>
    </source>
</evidence>
<dbReference type="OrthoDB" id="4849160at2759"/>
<feature type="domain" description="Auxiliary Activity family 9 catalytic" evidence="7">
    <location>
        <begin position="17"/>
        <end position="232"/>
    </location>
</feature>
<evidence type="ECO:0000256" key="4">
    <source>
        <dbReference type="ARBA" id="ARBA00023157"/>
    </source>
</evidence>
<proteinExistence type="predicted"/>
<dbReference type="EMBL" id="CAJVRM010000532">
    <property type="protein sequence ID" value="CAG8981883.1"/>
    <property type="molecule type" value="Genomic_DNA"/>
</dbReference>
<comment type="cofactor">
    <cofactor evidence="1">
        <name>Cu(2+)</name>
        <dbReference type="ChEBI" id="CHEBI:29036"/>
    </cofactor>
</comment>
<keyword evidence="3" id="KW-0964">Secreted</keyword>
<evidence type="ECO:0000256" key="3">
    <source>
        <dbReference type="ARBA" id="ARBA00022525"/>
    </source>
</evidence>
<evidence type="ECO:0000256" key="6">
    <source>
        <dbReference type="SAM" id="SignalP"/>
    </source>
</evidence>
<feature type="chain" id="PRO_5040156425" description="Auxiliary Activity family 9 catalytic domain-containing protein" evidence="6">
    <location>
        <begin position="17"/>
        <end position="267"/>
    </location>
</feature>
<evidence type="ECO:0000313" key="8">
    <source>
        <dbReference type="EMBL" id="CAG8981883.1"/>
    </source>
</evidence>
<comment type="caution">
    <text evidence="8">The sequence shown here is derived from an EMBL/GenBank/DDBJ whole genome shotgun (WGS) entry which is preliminary data.</text>
</comment>
<feature type="signal peptide" evidence="6">
    <location>
        <begin position="1"/>
        <end position="16"/>
    </location>
</feature>
<keyword evidence="4" id="KW-1015">Disulfide bond</keyword>
<keyword evidence="6" id="KW-0732">Signal</keyword>